<protein>
    <submittedName>
        <fullName evidence="1">Putative TniB-like transposition protein</fullName>
    </submittedName>
</protein>
<geneLocation type="plasmid" evidence="1">
    <name>pLA1</name>
</geneLocation>
<dbReference type="EMBL" id="AGFM01000122">
    <property type="protein sequence ID" value="EHJ57989.1"/>
    <property type="molecule type" value="Genomic_DNA"/>
</dbReference>
<accession>G6EL22</accession>
<comment type="caution">
    <text evidence="1">The sequence shown here is derived from an EMBL/GenBank/DDBJ whole genome shotgun (WGS) entry which is preliminary data.</text>
</comment>
<reference evidence="1 2" key="1">
    <citation type="journal article" date="2012" name="J. Bacteriol.">
        <title>Genome sequence of benzo(a)pyrene-degrading bacterium Novosphingobium pentaromativorans US6-1.</title>
        <authorList>
            <person name="Luo Y.R."/>
            <person name="Kang S.G."/>
            <person name="Kim S.J."/>
            <person name="Kim M.R."/>
            <person name="Li N."/>
            <person name="Lee J.H."/>
            <person name="Kwon K.K."/>
        </authorList>
    </citation>
    <scope>NUCLEOTIDE SEQUENCE [LARGE SCALE GENOMIC DNA]</scope>
    <source>
        <strain evidence="1 2">US6-1</strain>
        <plasmid evidence="1">pLA1</plasmid>
    </source>
</reference>
<dbReference type="InterPro" id="IPR008868">
    <property type="entry name" value="TniB"/>
</dbReference>
<dbReference type="PATRIC" id="fig|1088721.3.peg.4948"/>
<dbReference type="AlphaFoldDB" id="G6EL22"/>
<dbReference type="RefSeq" id="WP_007015949.1">
    <property type="nucleotide sequence ID" value="NZ_CP009294.1"/>
</dbReference>
<dbReference type="Pfam" id="PF05621">
    <property type="entry name" value="TniB"/>
    <property type="match status" value="1"/>
</dbReference>
<dbReference type="SUPFAM" id="SSF52540">
    <property type="entry name" value="P-loop containing nucleoside triphosphate hydrolases"/>
    <property type="match status" value="1"/>
</dbReference>
<dbReference type="Gene3D" id="3.40.50.300">
    <property type="entry name" value="P-loop containing nucleotide triphosphate hydrolases"/>
    <property type="match status" value="1"/>
</dbReference>
<gene>
    <name evidence="1" type="primary">tniB</name>
    <name evidence="1" type="ORF">NSU_pLA1095</name>
</gene>
<keyword evidence="1" id="KW-0614">Plasmid</keyword>
<keyword evidence="2" id="KW-1185">Reference proteome</keyword>
<evidence type="ECO:0000313" key="2">
    <source>
        <dbReference type="Proteomes" id="UP000004030"/>
    </source>
</evidence>
<dbReference type="Proteomes" id="UP000004030">
    <property type="component" value="Unassembled WGS sequence"/>
</dbReference>
<evidence type="ECO:0000313" key="1">
    <source>
        <dbReference type="EMBL" id="EHJ57989.1"/>
    </source>
</evidence>
<proteinExistence type="predicted"/>
<sequence>MSGHSAFWIDFDEARRAVETLVELAHDEPDERPPCVLLVGQSGMGKTSILRETQRRIALAFPEPEEWGEARYEPMLRTVIPSGSTALKINLTLLWKQGWPITGKTHRIADLKVVELLRRQRTRLVGIDNVHAILTAGGRARRDTLDAFRFLMSEGNVPMVVAGLDVAADIFAEDVELAYRSIIVRLNPWPPGEPSQRLIRVLGQGMQLIEPERLAWAVQCEKERISSTFLACEASALLPRGLRQYACARCWYEARRAGKPEFIRREWILRASWRCREHGLPLSDMGKVPGEPGGRLSLAQLASLVVLAERSLAVARPSQKTIRRNSAALAELARQSEWQRHRAIDHAYRDRFAANVFHFSADRIAVLALALGRRDAAPRRFETLISQALPERPTPDGGSLADQKPPYRLQAAFRTKLRSHWIAPDLLSLLCAYGALRARQGREAVLQAA</sequence>
<organism evidence="1 2">
    <name type="scientific">Novosphingobium pentaromativorans US6-1</name>
    <dbReference type="NCBI Taxonomy" id="1088721"/>
    <lineage>
        <taxon>Bacteria</taxon>
        <taxon>Pseudomonadati</taxon>
        <taxon>Pseudomonadota</taxon>
        <taxon>Alphaproteobacteria</taxon>
        <taxon>Sphingomonadales</taxon>
        <taxon>Sphingomonadaceae</taxon>
        <taxon>Novosphingobium</taxon>
    </lineage>
</organism>
<name>G6EL22_9SPHN</name>
<dbReference type="InterPro" id="IPR027417">
    <property type="entry name" value="P-loop_NTPase"/>
</dbReference>